<keyword evidence="1" id="KW-0418">Kinase</keyword>
<dbReference type="PANTHER" id="PTHR35526:SF6">
    <property type="entry name" value="SLR1861 PROTEIN"/>
    <property type="match status" value="1"/>
</dbReference>
<evidence type="ECO:0000256" key="1">
    <source>
        <dbReference type="ARBA" id="ARBA00022527"/>
    </source>
</evidence>
<name>A0ABR6KH64_9BACT</name>
<dbReference type="Proteomes" id="UP000533637">
    <property type="component" value="Unassembled WGS sequence"/>
</dbReference>
<evidence type="ECO:0000313" key="4">
    <source>
        <dbReference type="Proteomes" id="UP000533637"/>
    </source>
</evidence>
<dbReference type="PANTHER" id="PTHR35526">
    <property type="entry name" value="ANTI-SIGMA-F FACTOR RSBW-RELATED"/>
    <property type="match status" value="1"/>
</dbReference>
<dbReference type="Pfam" id="PF13581">
    <property type="entry name" value="HATPase_c_2"/>
    <property type="match status" value="1"/>
</dbReference>
<dbReference type="InterPro" id="IPR050267">
    <property type="entry name" value="Anti-sigma-factor_SerPK"/>
</dbReference>
<dbReference type="InterPro" id="IPR036890">
    <property type="entry name" value="HATPase_C_sf"/>
</dbReference>
<keyword evidence="4" id="KW-1185">Reference proteome</keyword>
<dbReference type="Gene3D" id="3.30.565.10">
    <property type="entry name" value="Histidine kinase-like ATPase, C-terminal domain"/>
    <property type="match status" value="1"/>
</dbReference>
<proteinExistence type="predicted"/>
<reference evidence="3 4" key="1">
    <citation type="submission" date="2020-08" db="EMBL/GenBank/DDBJ databases">
        <title>Genomic Encyclopedia of Type Strains, Phase IV (KMG-IV): sequencing the most valuable type-strain genomes for metagenomic binning, comparative biology and taxonomic classification.</title>
        <authorList>
            <person name="Goeker M."/>
        </authorList>
    </citation>
    <scope>NUCLEOTIDE SEQUENCE [LARGE SCALE GENOMIC DNA]</scope>
    <source>
        <strain evidence="3 4">DSM 102983</strain>
    </source>
</reference>
<gene>
    <name evidence="3" type="ORF">GGQ57_000729</name>
</gene>
<keyword evidence="1" id="KW-0723">Serine/threonine-protein kinase</keyword>
<evidence type="ECO:0000259" key="2">
    <source>
        <dbReference type="Pfam" id="PF13581"/>
    </source>
</evidence>
<keyword evidence="1" id="KW-0808">Transferase</keyword>
<protein>
    <submittedName>
        <fullName evidence="3">Anti-sigma regulatory factor (Ser/Thr protein kinase)</fullName>
    </submittedName>
</protein>
<dbReference type="RefSeq" id="WP_183668979.1">
    <property type="nucleotide sequence ID" value="NZ_BMPB01000004.1"/>
</dbReference>
<comment type="caution">
    <text evidence="3">The sequence shown here is derived from an EMBL/GenBank/DDBJ whole genome shotgun (WGS) entry which is preliminary data.</text>
</comment>
<accession>A0ABR6KH64</accession>
<dbReference type="CDD" id="cd16936">
    <property type="entry name" value="HATPase_RsbW-like"/>
    <property type="match status" value="1"/>
</dbReference>
<dbReference type="SUPFAM" id="SSF55874">
    <property type="entry name" value="ATPase domain of HSP90 chaperone/DNA topoisomerase II/histidine kinase"/>
    <property type="match status" value="1"/>
</dbReference>
<organism evidence="3 4">
    <name type="scientific">Parabacteroides faecis</name>
    <dbReference type="NCBI Taxonomy" id="1217282"/>
    <lineage>
        <taxon>Bacteria</taxon>
        <taxon>Pseudomonadati</taxon>
        <taxon>Bacteroidota</taxon>
        <taxon>Bacteroidia</taxon>
        <taxon>Bacteroidales</taxon>
        <taxon>Tannerellaceae</taxon>
        <taxon>Parabacteroides</taxon>
    </lineage>
</organism>
<dbReference type="InterPro" id="IPR003594">
    <property type="entry name" value="HATPase_dom"/>
</dbReference>
<evidence type="ECO:0000313" key="3">
    <source>
        <dbReference type="EMBL" id="MBB4620855.1"/>
    </source>
</evidence>
<dbReference type="EMBL" id="JACHOC010000001">
    <property type="protein sequence ID" value="MBB4620855.1"/>
    <property type="molecule type" value="Genomic_DNA"/>
</dbReference>
<feature type="domain" description="Histidine kinase/HSP90-like ATPase" evidence="2">
    <location>
        <begin position="8"/>
        <end position="133"/>
    </location>
</feature>
<sequence>MINTLHIKNELEQLTRLYEFLDLHTSAYGLEEQLTMQIKLALEEVVTNVILYAYPNKKDQDIRIDMNYGNKQLAIVITDKGTPFNPLEMKEPDITLPPEERPIGGLGIYLVKQLMTEVTYSRSSGKNILTMTKDIH</sequence>